<reference evidence="1" key="1">
    <citation type="submission" date="2014-11" db="EMBL/GenBank/DDBJ databases">
        <authorList>
            <person name="Amaro Gonzalez C."/>
        </authorList>
    </citation>
    <scope>NUCLEOTIDE SEQUENCE</scope>
</reference>
<dbReference type="EMBL" id="GBXM01001930">
    <property type="protein sequence ID" value="JAI06648.1"/>
    <property type="molecule type" value="Transcribed_RNA"/>
</dbReference>
<proteinExistence type="predicted"/>
<accession>A0A0E9XV78</accession>
<sequence length="16" mass="1842">MFWDLRGLPQGHTAGR</sequence>
<reference evidence="1" key="2">
    <citation type="journal article" date="2015" name="Fish Shellfish Immunol.">
        <title>Early steps in the European eel (Anguilla anguilla)-Vibrio vulnificus interaction in the gills: Role of the RtxA13 toxin.</title>
        <authorList>
            <person name="Callol A."/>
            <person name="Pajuelo D."/>
            <person name="Ebbesson L."/>
            <person name="Teles M."/>
            <person name="MacKenzie S."/>
            <person name="Amaro C."/>
        </authorList>
    </citation>
    <scope>NUCLEOTIDE SEQUENCE</scope>
</reference>
<organism evidence="1">
    <name type="scientific">Anguilla anguilla</name>
    <name type="common">European freshwater eel</name>
    <name type="synonym">Muraena anguilla</name>
    <dbReference type="NCBI Taxonomy" id="7936"/>
    <lineage>
        <taxon>Eukaryota</taxon>
        <taxon>Metazoa</taxon>
        <taxon>Chordata</taxon>
        <taxon>Craniata</taxon>
        <taxon>Vertebrata</taxon>
        <taxon>Euteleostomi</taxon>
        <taxon>Actinopterygii</taxon>
        <taxon>Neopterygii</taxon>
        <taxon>Teleostei</taxon>
        <taxon>Anguilliformes</taxon>
        <taxon>Anguillidae</taxon>
        <taxon>Anguilla</taxon>
    </lineage>
</organism>
<name>A0A0E9XV78_ANGAN</name>
<evidence type="ECO:0000313" key="1">
    <source>
        <dbReference type="EMBL" id="JAI06648.1"/>
    </source>
</evidence>
<dbReference type="AlphaFoldDB" id="A0A0E9XV78"/>
<protein>
    <submittedName>
        <fullName evidence="1">Uncharacterized protein</fullName>
    </submittedName>
</protein>